<dbReference type="OrthoDB" id="2426083at2759"/>
<dbReference type="EMBL" id="DF836290">
    <property type="protein sequence ID" value="GAN00648.1"/>
    <property type="molecule type" value="Genomic_DNA"/>
</dbReference>
<evidence type="ECO:0000313" key="2">
    <source>
        <dbReference type="Proteomes" id="UP000053815"/>
    </source>
</evidence>
<accession>A0A0C9MF93</accession>
<organism evidence="1">
    <name type="scientific">Mucor ambiguus</name>
    <dbReference type="NCBI Taxonomy" id="91626"/>
    <lineage>
        <taxon>Eukaryota</taxon>
        <taxon>Fungi</taxon>
        <taxon>Fungi incertae sedis</taxon>
        <taxon>Mucoromycota</taxon>
        <taxon>Mucoromycotina</taxon>
        <taxon>Mucoromycetes</taxon>
        <taxon>Mucorales</taxon>
        <taxon>Mucorineae</taxon>
        <taxon>Mucoraceae</taxon>
        <taxon>Mucor</taxon>
    </lineage>
</organism>
<protein>
    <submittedName>
        <fullName evidence="1">Uncharacterized protein</fullName>
    </submittedName>
</protein>
<proteinExistence type="predicted"/>
<name>A0A0C9MF93_9FUNG</name>
<dbReference type="Proteomes" id="UP000053815">
    <property type="component" value="Unassembled WGS sequence"/>
</dbReference>
<dbReference type="STRING" id="91626.A0A0C9MF93"/>
<evidence type="ECO:0000313" key="1">
    <source>
        <dbReference type="EMBL" id="GAN00648.1"/>
    </source>
</evidence>
<reference evidence="1" key="1">
    <citation type="submission" date="2014-09" db="EMBL/GenBank/DDBJ databases">
        <title>Draft genome sequence of an oleaginous Mucoromycotina fungus Mucor ambiguus NBRC6742.</title>
        <authorList>
            <person name="Takeda I."/>
            <person name="Yamane N."/>
            <person name="Morita T."/>
            <person name="Tamano K."/>
            <person name="Machida M."/>
            <person name="Baker S."/>
            <person name="Koike H."/>
        </authorList>
    </citation>
    <scope>NUCLEOTIDE SEQUENCE</scope>
    <source>
        <strain evidence="1">NBRC 6742</strain>
    </source>
</reference>
<keyword evidence="2" id="KW-1185">Reference proteome</keyword>
<dbReference type="AlphaFoldDB" id="A0A0C9MF93"/>
<gene>
    <name evidence="1" type="ORF">MAM1_0001c00070</name>
</gene>
<sequence>MMKSNNCNNCNAKLTRFSFQHLTAPIVQGDLKLLDPALQANALQWRWLYPLLHPSQPSPPSQSSVVCLTVLSPPTTTRPTTGLSFSLTVDPK</sequence>